<gene>
    <name evidence="5" type="ORF">JMJ56_27375</name>
</gene>
<dbReference type="InterPro" id="IPR029044">
    <property type="entry name" value="Nucleotide-diphossugar_trans"/>
</dbReference>
<dbReference type="EMBL" id="JAETWB010000034">
    <property type="protein sequence ID" value="MBL6081707.1"/>
    <property type="molecule type" value="Genomic_DNA"/>
</dbReference>
<dbReference type="Proteomes" id="UP000660885">
    <property type="component" value="Unassembled WGS sequence"/>
</dbReference>
<proteinExistence type="predicted"/>
<dbReference type="GO" id="GO:0016779">
    <property type="term" value="F:nucleotidyltransferase activity"/>
    <property type="evidence" value="ECO:0007669"/>
    <property type="project" value="UniProtKB-KW"/>
</dbReference>
<evidence type="ECO:0000256" key="3">
    <source>
        <dbReference type="ARBA" id="ARBA00022842"/>
    </source>
</evidence>
<evidence type="ECO:0000256" key="1">
    <source>
        <dbReference type="ARBA" id="ARBA00022679"/>
    </source>
</evidence>
<protein>
    <submittedName>
        <fullName evidence="5">Phosphocholine cytidylyltransferase family protein</fullName>
    </submittedName>
</protein>
<keyword evidence="3" id="KW-0460">Magnesium</keyword>
<keyword evidence="2 5" id="KW-0548">Nucleotidyltransferase</keyword>
<reference evidence="5 6" key="1">
    <citation type="submission" date="2021-01" db="EMBL/GenBank/DDBJ databases">
        <title>Belnapia mucosa sp. nov. and Belnapia arida sp. nov., isolated from the Tabernas Desert (Almeria, Spain).</title>
        <authorList>
            <person name="Molina-Menor E."/>
            <person name="Vidal-Verdu A."/>
            <person name="Calonge A."/>
            <person name="Satari L."/>
            <person name="Pereto J."/>
            <person name="Porcar M."/>
        </authorList>
    </citation>
    <scope>NUCLEOTIDE SEQUENCE [LARGE SCALE GENOMIC DNA]</scope>
    <source>
        <strain evidence="5 6">T18</strain>
    </source>
</reference>
<keyword evidence="6" id="KW-1185">Reference proteome</keyword>
<dbReference type="RefSeq" id="WP_202834923.1">
    <property type="nucleotide sequence ID" value="NZ_JAETWB010000034.1"/>
</dbReference>
<dbReference type="InterPro" id="IPR050065">
    <property type="entry name" value="GlmU-like"/>
</dbReference>
<dbReference type="Pfam" id="PF12804">
    <property type="entry name" value="NTP_transf_3"/>
    <property type="match status" value="1"/>
</dbReference>
<evidence type="ECO:0000259" key="4">
    <source>
        <dbReference type="Pfam" id="PF12804"/>
    </source>
</evidence>
<sequence>MKAIILCAGQGRRLLPLTERLPKCLLPVAGRSILEWQIRGLAAVGIHDITLVTGFEADAVEHLVHSITPAHTMIRTVFNPFFSVAENIGSCFLVRDLLQTAETVLLNGDTLFETAVLRHVLAAPEHPITVAIDRKPTYDADDMKVSLDGTRLTAIGKTLPVGSIHGESIGMLKFRRDGGEMFAAGLEAALRQPDGLGRWYLSVIHALAQTGVVETRSIEGHAWGEIDYAADLASAELLVRAWSEPAVAVVAEGI</sequence>
<dbReference type="PANTHER" id="PTHR43584:SF8">
    <property type="entry name" value="N-ACETYLMURAMATE ALPHA-1-PHOSPHATE URIDYLYLTRANSFERASE"/>
    <property type="match status" value="1"/>
</dbReference>
<evidence type="ECO:0000313" key="6">
    <source>
        <dbReference type="Proteomes" id="UP000660885"/>
    </source>
</evidence>
<dbReference type="CDD" id="cd02523">
    <property type="entry name" value="PC_cytidylyltransferase"/>
    <property type="match status" value="1"/>
</dbReference>
<dbReference type="InterPro" id="IPR025877">
    <property type="entry name" value="MobA-like_NTP_Trfase"/>
</dbReference>
<feature type="domain" description="MobA-like NTP transferase" evidence="4">
    <location>
        <begin position="3"/>
        <end position="131"/>
    </location>
</feature>
<evidence type="ECO:0000313" key="5">
    <source>
        <dbReference type="EMBL" id="MBL6081707.1"/>
    </source>
</evidence>
<dbReference type="SUPFAM" id="SSF53448">
    <property type="entry name" value="Nucleotide-diphospho-sugar transferases"/>
    <property type="match status" value="1"/>
</dbReference>
<organism evidence="5 6">
    <name type="scientific">Belnapia arida</name>
    <dbReference type="NCBI Taxonomy" id="2804533"/>
    <lineage>
        <taxon>Bacteria</taxon>
        <taxon>Pseudomonadati</taxon>
        <taxon>Pseudomonadota</taxon>
        <taxon>Alphaproteobacteria</taxon>
        <taxon>Acetobacterales</taxon>
        <taxon>Roseomonadaceae</taxon>
        <taxon>Belnapia</taxon>
    </lineage>
</organism>
<accession>A0ABS1UAJ8</accession>
<keyword evidence="1" id="KW-0808">Transferase</keyword>
<name>A0ABS1UAJ8_9PROT</name>
<comment type="caution">
    <text evidence="5">The sequence shown here is derived from an EMBL/GenBank/DDBJ whole genome shotgun (WGS) entry which is preliminary data.</text>
</comment>
<dbReference type="Gene3D" id="3.90.550.10">
    <property type="entry name" value="Spore Coat Polysaccharide Biosynthesis Protein SpsA, Chain A"/>
    <property type="match status" value="1"/>
</dbReference>
<dbReference type="PANTHER" id="PTHR43584">
    <property type="entry name" value="NUCLEOTIDYL TRANSFERASE"/>
    <property type="match status" value="1"/>
</dbReference>
<evidence type="ECO:0000256" key="2">
    <source>
        <dbReference type="ARBA" id="ARBA00022695"/>
    </source>
</evidence>